<name>A0ABV2Z5H4_9ACTN</name>
<dbReference type="Pfam" id="PF19834">
    <property type="entry name" value="DUF6314"/>
    <property type="match status" value="1"/>
</dbReference>
<sequence>MPTAPGGRPQPPHASPRAARTCRPVPDVAAYLTGRWSIERRVVDVRAGAEGSFRGIAEFRPEGADGALLHVEEGELTWADAVHPAGRTLWLRPRPDGTAAVEFADGRPFHDLDLRTGHWQTVHPCAADRYAATFTVTGPDTWELEWRIEGPAKQAVLRSVYRRR</sequence>
<evidence type="ECO:0000313" key="3">
    <source>
        <dbReference type="EMBL" id="MEU3713253.1"/>
    </source>
</evidence>
<proteinExistence type="predicted"/>
<dbReference type="EMBL" id="JBEZVI010000023">
    <property type="protein sequence ID" value="MEU3713253.1"/>
    <property type="molecule type" value="Genomic_DNA"/>
</dbReference>
<comment type="caution">
    <text evidence="3">The sequence shown here is derived from an EMBL/GenBank/DDBJ whole genome shotgun (WGS) entry which is preliminary data.</text>
</comment>
<dbReference type="Proteomes" id="UP001550853">
    <property type="component" value="Unassembled WGS sequence"/>
</dbReference>
<dbReference type="RefSeq" id="WP_245654902.1">
    <property type="nucleotide sequence ID" value="NZ_JBEZVI010000023.1"/>
</dbReference>
<evidence type="ECO:0000256" key="1">
    <source>
        <dbReference type="SAM" id="MobiDB-lite"/>
    </source>
</evidence>
<evidence type="ECO:0000259" key="2">
    <source>
        <dbReference type="Pfam" id="PF19834"/>
    </source>
</evidence>
<gene>
    <name evidence="3" type="ORF">AB0E61_24555</name>
</gene>
<evidence type="ECO:0000313" key="4">
    <source>
        <dbReference type="Proteomes" id="UP001550853"/>
    </source>
</evidence>
<feature type="region of interest" description="Disordered" evidence="1">
    <location>
        <begin position="1"/>
        <end position="20"/>
    </location>
</feature>
<keyword evidence="4" id="KW-1185">Reference proteome</keyword>
<protein>
    <submittedName>
        <fullName evidence="3">DUF6314 family protein</fullName>
    </submittedName>
</protein>
<accession>A0ABV2Z5H4</accession>
<feature type="domain" description="DUF6314" evidence="2">
    <location>
        <begin position="32"/>
        <end position="163"/>
    </location>
</feature>
<organism evidence="3 4">
    <name type="scientific">Streptomyces catenulae</name>
    <dbReference type="NCBI Taxonomy" id="66875"/>
    <lineage>
        <taxon>Bacteria</taxon>
        <taxon>Bacillati</taxon>
        <taxon>Actinomycetota</taxon>
        <taxon>Actinomycetes</taxon>
        <taxon>Kitasatosporales</taxon>
        <taxon>Streptomycetaceae</taxon>
        <taxon>Streptomyces</taxon>
    </lineage>
</organism>
<reference evidence="3 4" key="1">
    <citation type="submission" date="2024-06" db="EMBL/GenBank/DDBJ databases">
        <title>The Natural Products Discovery Center: Release of the First 8490 Sequenced Strains for Exploring Actinobacteria Biosynthetic Diversity.</title>
        <authorList>
            <person name="Kalkreuter E."/>
            <person name="Kautsar S.A."/>
            <person name="Yang D."/>
            <person name="Bader C.D."/>
            <person name="Teijaro C.N."/>
            <person name="Fluegel L."/>
            <person name="Davis C.M."/>
            <person name="Simpson J.R."/>
            <person name="Lauterbach L."/>
            <person name="Steele A.D."/>
            <person name="Gui C."/>
            <person name="Meng S."/>
            <person name="Li G."/>
            <person name="Viehrig K."/>
            <person name="Ye F."/>
            <person name="Su P."/>
            <person name="Kiefer A.F."/>
            <person name="Nichols A."/>
            <person name="Cepeda A.J."/>
            <person name="Yan W."/>
            <person name="Fan B."/>
            <person name="Jiang Y."/>
            <person name="Adhikari A."/>
            <person name="Zheng C.-J."/>
            <person name="Schuster L."/>
            <person name="Cowan T.M."/>
            <person name="Smanski M.J."/>
            <person name="Chevrette M.G."/>
            <person name="De Carvalho L.P.S."/>
            <person name="Shen B."/>
        </authorList>
    </citation>
    <scope>NUCLEOTIDE SEQUENCE [LARGE SCALE GENOMIC DNA]</scope>
    <source>
        <strain evidence="3 4">NPDC033039</strain>
    </source>
</reference>
<dbReference type="InterPro" id="IPR045632">
    <property type="entry name" value="DUF6314"/>
</dbReference>